<dbReference type="PRINTS" id="PR00364">
    <property type="entry name" value="DISEASERSIST"/>
</dbReference>
<dbReference type="Proteomes" id="UP000243542">
    <property type="component" value="Unassembled WGS sequence"/>
</dbReference>
<dbReference type="SMART" id="SM00421">
    <property type="entry name" value="HTH_LUXR"/>
    <property type="match status" value="1"/>
</dbReference>
<dbReference type="InterPro" id="IPR000792">
    <property type="entry name" value="Tscrpt_reg_LuxR_C"/>
</dbReference>
<dbReference type="InterPro" id="IPR041664">
    <property type="entry name" value="AAA_16"/>
</dbReference>
<dbReference type="SUPFAM" id="SSF52540">
    <property type="entry name" value="P-loop containing nucleoside triphosphate hydrolases"/>
    <property type="match status" value="1"/>
</dbReference>
<protein>
    <submittedName>
        <fullName evidence="2">AAA ATPase-like protein</fullName>
    </submittedName>
</protein>
<dbReference type="Gene3D" id="3.40.50.300">
    <property type="entry name" value="P-loop containing nucleotide triphosphate hydrolases"/>
    <property type="match status" value="1"/>
</dbReference>
<evidence type="ECO:0000313" key="3">
    <source>
        <dbReference type="Proteomes" id="UP000243542"/>
    </source>
</evidence>
<feature type="domain" description="HTH luxR-type" evidence="1">
    <location>
        <begin position="726"/>
        <end position="788"/>
    </location>
</feature>
<keyword evidence="3" id="KW-1185">Reference proteome</keyword>
<dbReference type="GO" id="GO:0006355">
    <property type="term" value="P:regulation of DNA-templated transcription"/>
    <property type="evidence" value="ECO:0007669"/>
    <property type="project" value="InterPro"/>
</dbReference>
<accession>A0A2A9FAT9</accession>
<evidence type="ECO:0000313" key="2">
    <source>
        <dbReference type="EMBL" id="PFG47916.1"/>
    </source>
</evidence>
<sequence>MGTPERDPHRSISGLTSLVGRTTALDELRQLLIRDGARLVTLHGDGGVGKTRLAEEIFREISAKEDLSGRAAPFDGAAVVPLAGVARNAEAGSLPRSAAARERLEVSVCQEIVAALDIHRAAGKTVDDLLRAFAEHLAGRRLLLVLDNCELLTDEVAEIAECLLADDPELQILTTSRIPLNVHGEYLVQVRPLAIPDRGASRDAAARTDAVRLFCDRAAAAGSRVDGWTDWPAVVDLVRLSGGVPLVLELLAAQLVVGIRTPTAVLHDLMETGLLKLKYTRGRRRIPPHHSMLEATVTVSWDACDVAQQRLWCQLSTFAGSFTLAAAEAVCAEDPAVPAARRHVGVMLEELIVRSVVTRADSGRYVLRHSWLRDYGEQRLLGSAEERILRERQCTWITNLIATAARSWFGPRELHWLHTVHDELPSIDAAVRWCCDTGQVTKGYQLVNSAARVRAQFFYAKEYRFTEWYKNLLTADTGPPSIERIVALSMLGFICIATGNKDHALAALEEVDDLIPHVESAADHPAVLLFRGIYLGLTDSGGQSLDLLTAAAHAFDLAGDQGSRQMAFLVRALVAGMMRHPMAEVFTKEAITHAGNSPWAEKWTRLLLALPGMPVADDDLPDVMESLIAMGDAWETAWLVLIRALVLVRLGKFRMAAHMIGCTATVQRRHGVIFDGMILFKRRLDEAITKIEHRIGQKAYADAYRRGQTLSTPEIYELATRPAACDEPLSPHQLRIVSLVAQKLTNREIATRLNSTESAITQALTRIRKRILLPGKGRNDRPALVAWFRQNYPHGLPAGAAHDFA</sequence>
<reference evidence="2 3" key="1">
    <citation type="submission" date="2017-10" db="EMBL/GenBank/DDBJ databases">
        <title>Sequencing the genomes of 1000 actinobacteria strains.</title>
        <authorList>
            <person name="Klenk H.-P."/>
        </authorList>
    </citation>
    <scope>NUCLEOTIDE SEQUENCE [LARGE SCALE GENOMIC DNA]</scope>
    <source>
        <strain evidence="2 3">DSM 46092</strain>
    </source>
</reference>
<dbReference type="InterPro" id="IPR016032">
    <property type="entry name" value="Sig_transdc_resp-reg_C-effctor"/>
</dbReference>
<organism evidence="2 3">
    <name type="scientific">Amycolatopsis sulphurea</name>
    <dbReference type="NCBI Taxonomy" id="76022"/>
    <lineage>
        <taxon>Bacteria</taxon>
        <taxon>Bacillati</taxon>
        <taxon>Actinomycetota</taxon>
        <taxon>Actinomycetes</taxon>
        <taxon>Pseudonocardiales</taxon>
        <taxon>Pseudonocardiaceae</taxon>
        <taxon>Amycolatopsis</taxon>
    </lineage>
</organism>
<dbReference type="EMBL" id="PDJK01000002">
    <property type="protein sequence ID" value="PFG47916.1"/>
    <property type="molecule type" value="Genomic_DNA"/>
</dbReference>
<dbReference type="RefSeq" id="WP_098511938.1">
    <property type="nucleotide sequence ID" value="NZ_JBIAKZ010000024.1"/>
</dbReference>
<name>A0A2A9FAT9_9PSEU</name>
<proteinExistence type="predicted"/>
<dbReference type="AlphaFoldDB" id="A0A2A9FAT9"/>
<comment type="caution">
    <text evidence="2">The sequence shown here is derived from an EMBL/GenBank/DDBJ whole genome shotgun (WGS) entry which is preliminary data.</text>
</comment>
<dbReference type="InterPro" id="IPR027417">
    <property type="entry name" value="P-loop_NTPase"/>
</dbReference>
<dbReference type="Gene3D" id="1.10.10.10">
    <property type="entry name" value="Winged helix-like DNA-binding domain superfamily/Winged helix DNA-binding domain"/>
    <property type="match status" value="1"/>
</dbReference>
<evidence type="ECO:0000259" key="1">
    <source>
        <dbReference type="SMART" id="SM00421"/>
    </source>
</evidence>
<gene>
    <name evidence="2" type="ORF">ATK36_2980</name>
</gene>
<dbReference type="SUPFAM" id="SSF46894">
    <property type="entry name" value="C-terminal effector domain of the bipartite response regulators"/>
    <property type="match status" value="1"/>
</dbReference>
<dbReference type="PANTHER" id="PTHR47691:SF3">
    <property type="entry name" value="HTH-TYPE TRANSCRIPTIONAL REGULATOR RV0890C-RELATED"/>
    <property type="match status" value="1"/>
</dbReference>
<dbReference type="InterPro" id="IPR036388">
    <property type="entry name" value="WH-like_DNA-bd_sf"/>
</dbReference>
<dbReference type="GO" id="GO:0003677">
    <property type="term" value="F:DNA binding"/>
    <property type="evidence" value="ECO:0007669"/>
    <property type="project" value="InterPro"/>
</dbReference>
<dbReference type="Pfam" id="PF13191">
    <property type="entry name" value="AAA_16"/>
    <property type="match status" value="1"/>
</dbReference>
<dbReference type="PANTHER" id="PTHR47691">
    <property type="entry name" value="REGULATOR-RELATED"/>
    <property type="match status" value="1"/>
</dbReference>